<feature type="domain" description="Transcriptional regulator TetR C-terminal Firmicutes type" evidence="1">
    <location>
        <begin position="52"/>
        <end position="144"/>
    </location>
</feature>
<reference evidence="3" key="1">
    <citation type="submission" date="2016-11" db="EMBL/GenBank/DDBJ databases">
        <authorList>
            <person name="Varghese N."/>
            <person name="Submissions S."/>
        </authorList>
    </citation>
    <scope>NUCLEOTIDE SEQUENCE [LARGE SCALE GENOMIC DNA]</scope>
    <source>
        <strain evidence="3">DSM 3071</strain>
    </source>
</reference>
<organism evidence="2 3">
    <name type="scientific">Butyrivibrio fibrisolvens DSM 3071</name>
    <dbReference type="NCBI Taxonomy" id="1121131"/>
    <lineage>
        <taxon>Bacteria</taxon>
        <taxon>Bacillati</taxon>
        <taxon>Bacillota</taxon>
        <taxon>Clostridia</taxon>
        <taxon>Lachnospirales</taxon>
        <taxon>Lachnospiraceae</taxon>
        <taxon>Butyrivibrio</taxon>
    </lineage>
</organism>
<protein>
    <submittedName>
        <fullName evidence="2">Transcriptional regulator, TetR family</fullName>
    </submittedName>
</protein>
<proteinExistence type="predicted"/>
<dbReference type="Proteomes" id="UP000184278">
    <property type="component" value="Unassembled WGS sequence"/>
</dbReference>
<dbReference type="STRING" id="1121131.SAMN02745229_02183"/>
<dbReference type="GeneID" id="89509653"/>
<dbReference type="InterPro" id="IPR039532">
    <property type="entry name" value="TetR_C_Firmicutes"/>
</dbReference>
<keyword evidence="3" id="KW-1185">Reference proteome</keyword>
<dbReference type="RefSeq" id="WP_242951172.1">
    <property type="nucleotide sequence ID" value="NZ_FQXK01000017.1"/>
</dbReference>
<accession>A0A1M5ZDX0</accession>
<dbReference type="Pfam" id="PF14278">
    <property type="entry name" value="TetR_C_8"/>
    <property type="match status" value="1"/>
</dbReference>
<sequence length="155" mass="17567">MIKKAGLVRSTFYNHYENIPALITAAEDKTIENIFTMMESFHPKDDRAMCKSFFLSICNYTKDNLFLSTLLHSPRGDIFFEKMMGMFNKYISTVPLDGSKLQNPEHAKYIIAGSIGNTVGVLHKWSSSGFELPEDEVAELLTKVFVTGILPYLRS</sequence>
<gene>
    <name evidence="2" type="ORF">SAMN02745229_02183</name>
</gene>
<dbReference type="EMBL" id="FQXK01000017">
    <property type="protein sequence ID" value="SHI22417.1"/>
    <property type="molecule type" value="Genomic_DNA"/>
</dbReference>
<name>A0A1M5ZDX0_BUTFI</name>
<evidence type="ECO:0000313" key="3">
    <source>
        <dbReference type="Proteomes" id="UP000184278"/>
    </source>
</evidence>
<dbReference type="Gene3D" id="1.10.357.10">
    <property type="entry name" value="Tetracycline Repressor, domain 2"/>
    <property type="match status" value="1"/>
</dbReference>
<evidence type="ECO:0000259" key="1">
    <source>
        <dbReference type="Pfam" id="PF14278"/>
    </source>
</evidence>
<evidence type="ECO:0000313" key="2">
    <source>
        <dbReference type="EMBL" id="SHI22417.1"/>
    </source>
</evidence>
<dbReference type="AlphaFoldDB" id="A0A1M5ZDX0"/>